<dbReference type="KEGG" id="ppai:E1956_08410"/>
<dbReference type="AlphaFoldDB" id="A0A4P7CMY4"/>
<dbReference type="OrthoDB" id="5348353at2"/>
<organism evidence="2 3">
    <name type="scientific">Paraburkholderia pallida</name>
    <dbReference type="NCBI Taxonomy" id="2547399"/>
    <lineage>
        <taxon>Bacteria</taxon>
        <taxon>Pseudomonadati</taxon>
        <taxon>Pseudomonadota</taxon>
        <taxon>Betaproteobacteria</taxon>
        <taxon>Burkholderiales</taxon>
        <taxon>Burkholderiaceae</taxon>
        <taxon>Paraburkholderia</taxon>
    </lineage>
</organism>
<protein>
    <submittedName>
        <fullName evidence="2">Hemin uptake protein HemP</fullName>
    </submittedName>
</protein>
<sequence length="93" mass="9608">MTDFNRSPTLSLRHTGSALTGSHPSKPVAPAVTRKGVSPAGTTGGTASGAQAASERTLDSTALLQGRSHVSIVHNGETYQLRATRLGKLILTK</sequence>
<dbReference type="EMBL" id="CP038148">
    <property type="protein sequence ID" value="QBQ97195.1"/>
    <property type="molecule type" value="Genomic_DNA"/>
</dbReference>
<evidence type="ECO:0000313" key="2">
    <source>
        <dbReference type="EMBL" id="QBQ97195.1"/>
    </source>
</evidence>
<accession>A0A4P7CMY4</accession>
<dbReference type="Pfam" id="PF10636">
    <property type="entry name" value="hemP"/>
    <property type="match status" value="1"/>
</dbReference>
<feature type="region of interest" description="Disordered" evidence="1">
    <location>
        <begin position="1"/>
        <end position="54"/>
    </location>
</feature>
<proteinExistence type="predicted"/>
<keyword evidence="3" id="KW-1185">Reference proteome</keyword>
<dbReference type="Gene3D" id="2.10.70.10">
    <property type="entry name" value="Complement Module, domain 1"/>
    <property type="match status" value="1"/>
</dbReference>
<dbReference type="Proteomes" id="UP000295727">
    <property type="component" value="Chromosome 1"/>
</dbReference>
<dbReference type="InterPro" id="IPR019600">
    <property type="entry name" value="Hemin_uptake_protein_HemP"/>
</dbReference>
<feature type="compositionally biased region" description="Polar residues" evidence="1">
    <location>
        <begin position="1"/>
        <end position="23"/>
    </location>
</feature>
<name>A0A4P7CMY4_9BURK</name>
<reference evidence="2 3" key="1">
    <citation type="submission" date="2019-03" db="EMBL/GenBank/DDBJ databases">
        <title>Paraburkholderia sp. 7MH5, isolated from subtropical forest soil.</title>
        <authorList>
            <person name="Gao Z.-H."/>
            <person name="Qiu L.-H."/>
        </authorList>
    </citation>
    <scope>NUCLEOTIDE SEQUENCE [LARGE SCALE GENOMIC DNA]</scope>
    <source>
        <strain evidence="2 3">7MH5</strain>
    </source>
</reference>
<gene>
    <name evidence="2" type="primary">hemP</name>
    <name evidence="2" type="ORF">E1956_08410</name>
</gene>
<evidence type="ECO:0000256" key="1">
    <source>
        <dbReference type="SAM" id="MobiDB-lite"/>
    </source>
</evidence>
<evidence type="ECO:0000313" key="3">
    <source>
        <dbReference type="Proteomes" id="UP000295727"/>
    </source>
</evidence>
<dbReference type="RefSeq" id="WP_134748187.1">
    <property type="nucleotide sequence ID" value="NZ_CP038148.1"/>
</dbReference>